<proteinExistence type="predicted"/>
<name>A0A2P2N2A3_RHIMU</name>
<protein>
    <submittedName>
        <fullName evidence="2">Uncharacterized protein</fullName>
    </submittedName>
</protein>
<reference evidence="2" key="1">
    <citation type="submission" date="2018-02" db="EMBL/GenBank/DDBJ databases">
        <title>Rhizophora mucronata_Transcriptome.</title>
        <authorList>
            <person name="Meera S.P."/>
            <person name="Sreeshan A."/>
            <person name="Augustine A."/>
        </authorList>
    </citation>
    <scope>NUCLEOTIDE SEQUENCE</scope>
    <source>
        <tissue evidence="2">Leaf</tissue>
    </source>
</reference>
<dbReference type="EMBL" id="GGEC01056120">
    <property type="protein sequence ID" value="MBX36604.1"/>
    <property type="molecule type" value="Transcribed_RNA"/>
</dbReference>
<sequence>MGTGREGKSGANNESQNRNRQPDLCSRRGFLSMSPAKLISAAKASRSDYRRRRHSSGRACSGEVSTRHCGGLGAPFSLRRRCKWRANSKWLAVRRGCLRYARGN</sequence>
<accession>A0A2P2N2A3</accession>
<evidence type="ECO:0000313" key="2">
    <source>
        <dbReference type="EMBL" id="MBX36604.1"/>
    </source>
</evidence>
<feature type="compositionally biased region" description="Polar residues" evidence="1">
    <location>
        <begin position="10"/>
        <end position="19"/>
    </location>
</feature>
<feature type="region of interest" description="Disordered" evidence="1">
    <location>
        <begin position="1"/>
        <end position="63"/>
    </location>
</feature>
<evidence type="ECO:0000256" key="1">
    <source>
        <dbReference type="SAM" id="MobiDB-lite"/>
    </source>
</evidence>
<dbReference type="AlphaFoldDB" id="A0A2P2N2A3"/>
<organism evidence="2">
    <name type="scientific">Rhizophora mucronata</name>
    <name type="common">Asiatic mangrove</name>
    <dbReference type="NCBI Taxonomy" id="61149"/>
    <lineage>
        <taxon>Eukaryota</taxon>
        <taxon>Viridiplantae</taxon>
        <taxon>Streptophyta</taxon>
        <taxon>Embryophyta</taxon>
        <taxon>Tracheophyta</taxon>
        <taxon>Spermatophyta</taxon>
        <taxon>Magnoliopsida</taxon>
        <taxon>eudicotyledons</taxon>
        <taxon>Gunneridae</taxon>
        <taxon>Pentapetalae</taxon>
        <taxon>rosids</taxon>
        <taxon>fabids</taxon>
        <taxon>Malpighiales</taxon>
        <taxon>Rhizophoraceae</taxon>
        <taxon>Rhizophora</taxon>
    </lineage>
</organism>